<dbReference type="GO" id="GO:0046403">
    <property type="term" value="F:polynucleotide 3'-phosphatase activity"/>
    <property type="evidence" value="ECO:0007669"/>
    <property type="project" value="TreeGrafter"/>
</dbReference>
<dbReference type="PANTHER" id="PTHR12083">
    <property type="entry name" value="BIFUNCTIONAL POLYNUCLEOTIDE PHOSPHATASE/KINASE"/>
    <property type="match status" value="1"/>
</dbReference>
<gene>
    <name evidence="1" type="ORF">AVDCRST_MAG30-3569</name>
</gene>
<dbReference type="AlphaFoldDB" id="A0A6J4TP66"/>
<dbReference type="GO" id="GO:0003690">
    <property type="term" value="F:double-stranded DNA binding"/>
    <property type="evidence" value="ECO:0007669"/>
    <property type="project" value="TreeGrafter"/>
</dbReference>
<proteinExistence type="predicted"/>
<dbReference type="GO" id="GO:0046404">
    <property type="term" value="F:ATP-dependent polydeoxyribonucleotide 5'-hydroxyl-kinase activity"/>
    <property type="evidence" value="ECO:0007669"/>
    <property type="project" value="TreeGrafter"/>
</dbReference>
<evidence type="ECO:0000313" key="1">
    <source>
        <dbReference type="EMBL" id="CAA9528439.1"/>
    </source>
</evidence>
<reference evidence="1" key="1">
    <citation type="submission" date="2020-02" db="EMBL/GenBank/DDBJ databases">
        <authorList>
            <person name="Meier V. D."/>
        </authorList>
    </citation>
    <scope>NUCLEOTIDE SEQUENCE</scope>
    <source>
        <strain evidence="1">AVDCRST_MAG30</strain>
    </source>
</reference>
<accession>A0A6J4TP66</accession>
<dbReference type="Pfam" id="PF13671">
    <property type="entry name" value="AAA_33"/>
    <property type="match status" value="1"/>
</dbReference>
<name>A0A6J4TP66_9ACTN</name>
<dbReference type="Gene3D" id="3.40.50.300">
    <property type="entry name" value="P-loop containing nucleotide triphosphate hydrolases"/>
    <property type="match status" value="1"/>
</dbReference>
<dbReference type="SUPFAM" id="SSF52540">
    <property type="entry name" value="P-loop containing nucleoside triphosphate hydrolases"/>
    <property type="match status" value="1"/>
</dbReference>
<dbReference type="EMBL" id="CADCVS010000468">
    <property type="protein sequence ID" value="CAA9528439.1"/>
    <property type="molecule type" value="Genomic_DNA"/>
</dbReference>
<organism evidence="1">
    <name type="scientific">uncultured Solirubrobacteraceae bacterium</name>
    <dbReference type="NCBI Taxonomy" id="1162706"/>
    <lineage>
        <taxon>Bacteria</taxon>
        <taxon>Bacillati</taxon>
        <taxon>Actinomycetota</taxon>
        <taxon>Thermoleophilia</taxon>
        <taxon>Solirubrobacterales</taxon>
        <taxon>Solirubrobacteraceae</taxon>
        <taxon>environmental samples</taxon>
    </lineage>
</organism>
<evidence type="ECO:0008006" key="2">
    <source>
        <dbReference type="Google" id="ProtNLM"/>
    </source>
</evidence>
<sequence length="146" mass="16424">MEAVILCGIQASGKTTLYRDRFLETHVRISLDLLRTRHREACFLETCLETRQPFVVDKTNETVEERRRYLAPARAAGFTVVAYLVEVEPSTALDRNVERPERRRVPVAGLLGTRKRLVPPSLAEGFDAVYRARPAAAGGGWEIVQS</sequence>
<protein>
    <recommendedName>
        <fullName evidence="2">Polynucleotide kinase 3-phosphatase-like</fullName>
    </recommendedName>
</protein>
<dbReference type="GO" id="GO:0006281">
    <property type="term" value="P:DNA repair"/>
    <property type="evidence" value="ECO:0007669"/>
    <property type="project" value="TreeGrafter"/>
</dbReference>
<dbReference type="InterPro" id="IPR027417">
    <property type="entry name" value="P-loop_NTPase"/>
</dbReference>
<dbReference type="PANTHER" id="PTHR12083:SF9">
    <property type="entry name" value="BIFUNCTIONAL POLYNUCLEOTIDE PHOSPHATASE_KINASE"/>
    <property type="match status" value="1"/>
</dbReference>